<comment type="similarity">
    <text evidence="2 3">Belongs to the small heat shock protein (HSP20) family.</text>
</comment>
<evidence type="ECO:0000259" key="5">
    <source>
        <dbReference type="PROSITE" id="PS01031"/>
    </source>
</evidence>
<dbReference type="OrthoDB" id="1431247at2759"/>
<dbReference type="SUPFAM" id="SSF49764">
    <property type="entry name" value="HSP20-like chaperones"/>
    <property type="match status" value="1"/>
</dbReference>
<dbReference type="Proteomes" id="UP000887229">
    <property type="component" value="Unassembled WGS sequence"/>
</dbReference>
<dbReference type="InterPro" id="IPR008978">
    <property type="entry name" value="HSP20-like_chaperone"/>
</dbReference>
<dbReference type="Pfam" id="PF00011">
    <property type="entry name" value="HSP20"/>
    <property type="match status" value="1"/>
</dbReference>
<evidence type="ECO:0000256" key="3">
    <source>
        <dbReference type="RuleBase" id="RU003616"/>
    </source>
</evidence>
<accession>A0A9P8CMQ7</accession>
<dbReference type="InterPro" id="IPR002068">
    <property type="entry name" value="A-crystallin/Hsp20_dom"/>
</dbReference>
<name>A0A9P8CMQ7_9HYPO</name>
<evidence type="ECO:0000256" key="4">
    <source>
        <dbReference type="SAM" id="MobiDB-lite"/>
    </source>
</evidence>
<keyword evidence="7" id="KW-1185">Reference proteome</keyword>
<reference evidence="6" key="1">
    <citation type="journal article" date="2021" name="IMA Fungus">
        <title>Genomic characterization of three marine fungi, including Emericellopsis atlantica sp. nov. with signatures of a generalist lifestyle and marine biomass degradation.</title>
        <authorList>
            <person name="Hagestad O.C."/>
            <person name="Hou L."/>
            <person name="Andersen J.H."/>
            <person name="Hansen E.H."/>
            <person name="Altermark B."/>
            <person name="Li C."/>
            <person name="Kuhnert E."/>
            <person name="Cox R.J."/>
            <person name="Crous P.W."/>
            <person name="Spatafora J.W."/>
            <person name="Lail K."/>
            <person name="Amirebrahimi M."/>
            <person name="Lipzen A."/>
            <person name="Pangilinan J."/>
            <person name="Andreopoulos W."/>
            <person name="Hayes R.D."/>
            <person name="Ng V."/>
            <person name="Grigoriev I.V."/>
            <person name="Jackson S.A."/>
            <person name="Sutton T.D.S."/>
            <person name="Dobson A.D.W."/>
            <person name="Rama T."/>
        </authorList>
    </citation>
    <scope>NUCLEOTIDE SEQUENCE</scope>
    <source>
        <strain evidence="6">TS7</strain>
    </source>
</reference>
<evidence type="ECO:0000256" key="2">
    <source>
        <dbReference type="PROSITE-ProRule" id="PRU00285"/>
    </source>
</evidence>
<evidence type="ECO:0000256" key="1">
    <source>
        <dbReference type="ARBA" id="ARBA00023016"/>
    </source>
</evidence>
<dbReference type="CDD" id="cd06464">
    <property type="entry name" value="ACD_sHsps-like"/>
    <property type="match status" value="1"/>
</dbReference>
<dbReference type="PANTHER" id="PTHR11527">
    <property type="entry name" value="HEAT-SHOCK PROTEIN 20 FAMILY MEMBER"/>
    <property type="match status" value="1"/>
</dbReference>
<sequence length="204" mass="22400">MSFVPHAHMGSLIRLFDEMDNYTRDSIGRRSLQTGDPLRIQPRFDVCERQDSYDLYGELPGLEKEDLHLEFTDPKTLLLSGHIERSYTTGTPTEGFTAVEKPPEKAEQKTTGKPVGRSSQEQPTPESGKGASGESAETGKQVAPAKEMGPKYWVAERSIGEFSRAFNFAHRVSPDGVTAELKSGVLSVHVPKASDAVIHTVQVS</sequence>
<gene>
    <name evidence="6" type="ORF">F5Z01DRAFT_675858</name>
</gene>
<dbReference type="AlphaFoldDB" id="A0A9P8CMQ7"/>
<evidence type="ECO:0000313" key="6">
    <source>
        <dbReference type="EMBL" id="KAG9252372.1"/>
    </source>
</evidence>
<keyword evidence="1" id="KW-0346">Stress response</keyword>
<comment type="caution">
    <text evidence="6">The sequence shown here is derived from an EMBL/GenBank/DDBJ whole genome shotgun (WGS) entry which is preliminary data.</text>
</comment>
<dbReference type="Gene3D" id="2.60.40.790">
    <property type="match status" value="1"/>
</dbReference>
<dbReference type="RefSeq" id="XP_046116296.1">
    <property type="nucleotide sequence ID" value="XM_046265190.1"/>
</dbReference>
<evidence type="ECO:0000313" key="7">
    <source>
        <dbReference type="Proteomes" id="UP000887229"/>
    </source>
</evidence>
<feature type="compositionally biased region" description="Basic and acidic residues" evidence="4">
    <location>
        <begin position="101"/>
        <end position="110"/>
    </location>
</feature>
<dbReference type="InterPro" id="IPR031107">
    <property type="entry name" value="Small_HSP"/>
</dbReference>
<proteinExistence type="inferred from homology"/>
<feature type="domain" description="SHSP" evidence="5">
    <location>
        <begin position="35"/>
        <end position="204"/>
    </location>
</feature>
<dbReference type="PROSITE" id="PS01031">
    <property type="entry name" value="SHSP"/>
    <property type="match status" value="1"/>
</dbReference>
<dbReference type="EMBL" id="MU251262">
    <property type="protein sequence ID" value="KAG9252372.1"/>
    <property type="molecule type" value="Genomic_DNA"/>
</dbReference>
<dbReference type="GeneID" id="70296093"/>
<protein>
    <submittedName>
        <fullName evidence="6">Hsp20-like protein</fullName>
    </submittedName>
</protein>
<organism evidence="6 7">
    <name type="scientific">Emericellopsis atlantica</name>
    <dbReference type="NCBI Taxonomy" id="2614577"/>
    <lineage>
        <taxon>Eukaryota</taxon>
        <taxon>Fungi</taxon>
        <taxon>Dikarya</taxon>
        <taxon>Ascomycota</taxon>
        <taxon>Pezizomycotina</taxon>
        <taxon>Sordariomycetes</taxon>
        <taxon>Hypocreomycetidae</taxon>
        <taxon>Hypocreales</taxon>
        <taxon>Bionectriaceae</taxon>
        <taxon>Emericellopsis</taxon>
    </lineage>
</organism>
<feature type="region of interest" description="Disordered" evidence="4">
    <location>
        <begin position="83"/>
        <end position="147"/>
    </location>
</feature>